<evidence type="ECO:0000313" key="3">
    <source>
        <dbReference type="Proteomes" id="UP000252086"/>
    </source>
</evidence>
<accession>A0A366CVR5</accession>
<dbReference type="Proteomes" id="UP000252086">
    <property type="component" value="Unassembled WGS sequence"/>
</dbReference>
<organism evidence="2 3">
    <name type="scientific">Marinomonas aquiplantarum</name>
    <dbReference type="NCBI Taxonomy" id="491951"/>
    <lineage>
        <taxon>Bacteria</taxon>
        <taxon>Pseudomonadati</taxon>
        <taxon>Pseudomonadota</taxon>
        <taxon>Gammaproteobacteria</taxon>
        <taxon>Oceanospirillales</taxon>
        <taxon>Oceanospirillaceae</taxon>
        <taxon>Marinomonas</taxon>
    </lineage>
</organism>
<dbReference type="OrthoDB" id="292170at2"/>
<reference evidence="2 3" key="1">
    <citation type="submission" date="2018-06" db="EMBL/GenBank/DDBJ databases">
        <title>Genomic Encyclopedia of Type Strains, Phase III (KMG-III): the genomes of soil and plant-associated and newly described type strains.</title>
        <authorList>
            <person name="Whitman W."/>
        </authorList>
    </citation>
    <scope>NUCLEOTIDE SEQUENCE [LARGE SCALE GENOMIC DNA]</scope>
    <source>
        <strain evidence="2 3">CECT 7732</strain>
    </source>
</reference>
<feature type="coiled-coil region" evidence="1">
    <location>
        <begin position="10"/>
        <end position="56"/>
    </location>
</feature>
<dbReference type="InterPro" id="IPR045493">
    <property type="entry name" value="DUF6435"/>
</dbReference>
<evidence type="ECO:0000313" key="2">
    <source>
        <dbReference type="EMBL" id="RBO80178.1"/>
    </source>
</evidence>
<comment type="caution">
    <text evidence="2">The sequence shown here is derived from an EMBL/GenBank/DDBJ whole genome shotgun (WGS) entry which is preliminary data.</text>
</comment>
<keyword evidence="3" id="KW-1185">Reference proteome</keyword>
<dbReference type="RefSeq" id="WP_113875267.1">
    <property type="nucleotide sequence ID" value="NZ_QNRF01000008.1"/>
</dbReference>
<protein>
    <recommendedName>
        <fullName evidence="4">Lacal_2735 family protein</fullName>
    </recommendedName>
</protein>
<dbReference type="NCBIfam" id="NF033487">
    <property type="entry name" value="Lacal_2735_fam"/>
    <property type="match status" value="1"/>
</dbReference>
<dbReference type="Pfam" id="PF20027">
    <property type="entry name" value="DUF6435"/>
    <property type="match status" value="1"/>
</dbReference>
<evidence type="ECO:0000256" key="1">
    <source>
        <dbReference type="SAM" id="Coils"/>
    </source>
</evidence>
<gene>
    <name evidence="2" type="ORF">DFP76_10841</name>
</gene>
<dbReference type="EMBL" id="QNRF01000008">
    <property type="protein sequence ID" value="RBO80178.1"/>
    <property type="molecule type" value="Genomic_DNA"/>
</dbReference>
<proteinExistence type="predicted"/>
<keyword evidence="1" id="KW-0175">Coiled coil</keyword>
<sequence length="60" mass="6860">MFSFLKADPKKKLNKEYGELLEKAMQAQRGGDIRLYSELTEKAEAVKARLGEVESRTLDK</sequence>
<evidence type="ECO:0008006" key="4">
    <source>
        <dbReference type="Google" id="ProtNLM"/>
    </source>
</evidence>
<name>A0A366CVR5_9GAMM</name>
<dbReference type="AlphaFoldDB" id="A0A366CVR5"/>